<evidence type="ECO:0000259" key="5">
    <source>
        <dbReference type="Pfam" id="PF21365"/>
    </source>
</evidence>
<comment type="similarity">
    <text evidence="1 2">Belongs to the glycosyl hydrolase 31 family.</text>
</comment>
<dbReference type="Gene3D" id="3.20.20.80">
    <property type="entry name" value="Glycosidases"/>
    <property type="match status" value="1"/>
</dbReference>
<evidence type="ECO:0000256" key="1">
    <source>
        <dbReference type="ARBA" id="ARBA00007806"/>
    </source>
</evidence>
<dbReference type="PANTHER" id="PTHR43863:SF2">
    <property type="entry name" value="MALTASE-GLUCOAMYLASE"/>
    <property type="match status" value="1"/>
</dbReference>
<evidence type="ECO:0000259" key="3">
    <source>
        <dbReference type="Pfam" id="PF00754"/>
    </source>
</evidence>
<dbReference type="PANTHER" id="PTHR43863">
    <property type="entry name" value="HYDROLASE, PUTATIVE (AFU_ORTHOLOGUE AFUA_1G03140)-RELATED"/>
    <property type="match status" value="1"/>
</dbReference>
<dbReference type="SUPFAM" id="SSF49785">
    <property type="entry name" value="Galactose-binding domain-like"/>
    <property type="match status" value="1"/>
</dbReference>
<dbReference type="SUPFAM" id="SSF74650">
    <property type="entry name" value="Galactose mutarotase-like"/>
    <property type="match status" value="1"/>
</dbReference>
<organism evidence="6 7">
    <name type="scientific">Lactobacillus jensenii</name>
    <dbReference type="NCBI Taxonomy" id="109790"/>
    <lineage>
        <taxon>Bacteria</taxon>
        <taxon>Bacillati</taxon>
        <taxon>Bacillota</taxon>
        <taxon>Bacilli</taxon>
        <taxon>Lactobacillales</taxon>
        <taxon>Lactobacillaceae</taxon>
        <taxon>Lactobacillus</taxon>
    </lineage>
</organism>
<dbReference type="EMBL" id="VYWW01000001">
    <property type="protein sequence ID" value="KAA9324464.1"/>
    <property type="molecule type" value="Genomic_DNA"/>
</dbReference>
<proteinExistence type="inferred from homology"/>
<dbReference type="OrthoDB" id="176168at2"/>
<dbReference type="RefSeq" id="WP_151141273.1">
    <property type="nucleotide sequence ID" value="NZ_JAAUWC010000007.1"/>
</dbReference>
<evidence type="ECO:0000259" key="4">
    <source>
        <dbReference type="Pfam" id="PF01055"/>
    </source>
</evidence>
<feature type="domain" description="Glycoside hydrolase family 31 TIM barrel" evidence="4">
    <location>
        <begin position="362"/>
        <end position="502"/>
    </location>
</feature>
<keyword evidence="2" id="KW-0326">Glycosidase</keyword>
<dbReference type="InterPro" id="IPR011013">
    <property type="entry name" value="Gal_mutarotase_sf_dom"/>
</dbReference>
<feature type="domain" description="Glycosyl hydrolase family 31 C-terminal" evidence="5">
    <location>
        <begin position="510"/>
        <end position="606"/>
    </location>
</feature>
<dbReference type="Pfam" id="PF21365">
    <property type="entry name" value="Glyco_hydro_31_3rd"/>
    <property type="match status" value="1"/>
</dbReference>
<evidence type="ECO:0000256" key="2">
    <source>
        <dbReference type="RuleBase" id="RU361185"/>
    </source>
</evidence>
<dbReference type="Pfam" id="PF00754">
    <property type="entry name" value="F5_F8_type_C"/>
    <property type="match status" value="1"/>
</dbReference>
<dbReference type="SUPFAM" id="SSF51445">
    <property type="entry name" value="(Trans)glycosidases"/>
    <property type="match status" value="1"/>
</dbReference>
<dbReference type="GO" id="GO:0005975">
    <property type="term" value="P:carbohydrate metabolic process"/>
    <property type="evidence" value="ECO:0007669"/>
    <property type="project" value="InterPro"/>
</dbReference>
<comment type="caution">
    <text evidence="6">The sequence shown here is derived from an EMBL/GenBank/DDBJ whole genome shotgun (WGS) entry which is preliminary data.</text>
</comment>
<dbReference type="InterPro" id="IPR000421">
    <property type="entry name" value="FA58C"/>
</dbReference>
<gene>
    <name evidence="6" type="ORF">F6H94_00420</name>
</gene>
<dbReference type="GO" id="GO:0030246">
    <property type="term" value="F:carbohydrate binding"/>
    <property type="evidence" value="ECO:0007669"/>
    <property type="project" value="InterPro"/>
</dbReference>
<dbReference type="InterPro" id="IPR008979">
    <property type="entry name" value="Galactose-bd-like_sf"/>
</dbReference>
<dbReference type="Gene3D" id="2.60.40.1180">
    <property type="entry name" value="Golgi alpha-mannosidase II"/>
    <property type="match status" value="1"/>
</dbReference>
<feature type="domain" description="F5/8 type C" evidence="3">
    <location>
        <begin position="869"/>
        <end position="976"/>
    </location>
</feature>
<accession>A0A5N1IIF7</accession>
<dbReference type="InterPro" id="IPR017853">
    <property type="entry name" value="GH"/>
</dbReference>
<reference evidence="6 7" key="1">
    <citation type="submission" date="2019-09" db="EMBL/GenBank/DDBJ databases">
        <title>Draft genome sequence assemblies of isolates from the urinary tract.</title>
        <authorList>
            <person name="Mores C.R."/>
            <person name="Putonti C."/>
            <person name="Wolfe A.J."/>
        </authorList>
    </citation>
    <scope>NUCLEOTIDE SEQUENCE [LARGE SCALE GENOMIC DNA]</scope>
    <source>
        <strain evidence="6 7">UMB246</strain>
    </source>
</reference>
<dbReference type="CDD" id="cd14752">
    <property type="entry name" value="GH31_N"/>
    <property type="match status" value="1"/>
</dbReference>
<sequence length="992" mass="111306">MAQTIQGRHQLGALVGAQKAENFYELHYSSGETARLYILSDSIFRFYLDPKGAFQANALDLNLSSFDNSYHQKSSAKATSEAFIIQTGSIKLVFGQKPATLTIFDEQVHRNRLSQTSPLEIGDGASIEFLKQNQNEYYYGGGLQGGHFSHKGKKIQIKDLKVAGNGGVINPIPFFWSNAGFGELRNTNSNGTYDFGSKNSSNCLLSHNCEEFDTFYLIGNSPQSILQKLYQLTGKPFNLPKYALGLGYLGNFLDFTWKKSDNTNRTATKFEDGDYYEKATSPENVAAKASLNGEESAIFSARAMIDRYHKMKFPLSYFIPDFGSQKPANLDELQSFNEYALSQGVMPGTAHVETLLANTQLAYTNKQNEAKTYSALANSLKQQRPLVLTNNGNAKSFHTSALAFGEDGGEWDTLKNQIASLLGLSLSGQAISGCAVDGLRGGGNATVSVRDFEWKSFTPLLFSMDGQGPTPKLPFVYNNKISKINRAYLALRKQFSSYLYTLIKKAQNGDLIIRPLFMEFPHEKTNYSDEWANEFMLGEDLLIAPITDGREDEKGYAIKDRLYLPDHRTIWIDLFTGKKYAGGRVYNNLSFPIWHLPVFVRSGAILSQGNRIFTIYPQGKKTAKILNDNNLNSDETYTTTITSNLNDDRLHLSFEPIENLCDGVAKDQATYLNILIDHYPGNVSLKINDEPVRLNESGSFNAFLTTKEGYYFNTNFIAAPAFSDFTKQRQTALQIKLAKRDITDTKIDIFIDNFHYVKANEAHAIIDSALRAPGKPSINPDKTTAHSLTAIWPNDAQVQIEVNDLIYDGISGKSFTFNNLKSETLYKMRLRYLSHNKVSEWSDYFGGRTKPSQYKFAVKNVKMHSSMLSQEGHDVALATDMLPASEWRTANKLTNEGLTLTFNFTQEEELSRMVYLPRTVDQVGRIIKASLAISKDGIHFEPYRDEINWPNDPKNKVVGLRDVKAKAIQMHIIESSDGLVAAKQFYFFKPKK</sequence>
<dbReference type="Gene3D" id="2.60.40.1760">
    <property type="entry name" value="glycosyl hydrolase (family 31)"/>
    <property type="match status" value="1"/>
</dbReference>
<dbReference type="InterPro" id="IPR048395">
    <property type="entry name" value="Glyco_hydro_31_C"/>
</dbReference>
<dbReference type="InterPro" id="IPR013780">
    <property type="entry name" value="Glyco_hydro_b"/>
</dbReference>
<dbReference type="InterPro" id="IPR051816">
    <property type="entry name" value="Glycosyl_Hydrolase_31"/>
</dbReference>
<protein>
    <submittedName>
        <fullName evidence="6">Alpha-glucosidase</fullName>
    </submittedName>
</protein>
<dbReference type="GO" id="GO:0004553">
    <property type="term" value="F:hydrolase activity, hydrolyzing O-glycosyl compounds"/>
    <property type="evidence" value="ECO:0007669"/>
    <property type="project" value="InterPro"/>
</dbReference>
<dbReference type="Pfam" id="PF01055">
    <property type="entry name" value="Glyco_hydro_31_2nd"/>
    <property type="match status" value="1"/>
</dbReference>
<keyword evidence="2" id="KW-0378">Hydrolase</keyword>
<dbReference type="Proteomes" id="UP000327236">
    <property type="component" value="Unassembled WGS sequence"/>
</dbReference>
<dbReference type="Gene3D" id="2.60.120.260">
    <property type="entry name" value="Galactose-binding domain-like"/>
    <property type="match status" value="1"/>
</dbReference>
<evidence type="ECO:0000313" key="7">
    <source>
        <dbReference type="Proteomes" id="UP000327236"/>
    </source>
</evidence>
<dbReference type="InterPro" id="IPR000322">
    <property type="entry name" value="Glyco_hydro_31_TIM"/>
</dbReference>
<dbReference type="SUPFAM" id="SSF51011">
    <property type="entry name" value="Glycosyl hydrolase domain"/>
    <property type="match status" value="1"/>
</dbReference>
<evidence type="ECO:0000313" key="6">
    <source>
        <dbReference type="EMBL" id="KAA9324464.1"/>
    </source>
</evidence>
<dbReference type="AlphaFoldDB" id="A0A5N1IIF7"/>
<name>A0A5N1IIF7_LACJE</name>